<proteinExistence type="predicted"/>
<dbReference type="GeneID" id="71998786"/>
<organism evidence="1 2">
    <name type="scientific">Rhodofomes roseus</name>
    <dbReference type="NCBI Taxonomy" id="34475"/>
    <lineage>
        <taxon>Eukaryota</taxon>
        <taxon>Fungi</taxon>
        <taxon>Dikarya</taxon>
        <taxon>Basidiomycota</taxon>
        <taxon>Agaricomycotina</taxon>
        <taxon>Agaricomycetes</taxon>
        <taxon>Polyporales</taxon>
        <taxon>Rhodofomes</taxon>
    </lineage>
</organism>
<evidence type="ECO:0008006" key="3">
    <source>
        <dbReference type="Google" id="ProtNLM"/>
    </source>
</evidence>
<evidence type="ECO:0000313" key="2">
    <source>
        <dbReference type="Proteomes" id="UP000814176"/>
    </source>
</evidence>
<gene>
    <name evidence="1" type="ORF">C8Q71DRAFT_358930</name>
</gene>
<name>A0ABQ8K1L8_9APHY</name>
<protein>
    <recommendedName>
        <fullName evidence="3">F-box domain-containing protein</fullName>
    </recommendedName>
</protein>
<sequence>MLGYPRKYGRNFARLPRPSRRICLSVSRAFHDIALSLVFYEFTICFGAWESYTDAGYIQGDKLEDERSSRSFDLLYHIIVDPHFASVIRDMEVHAYKVDGERRAFEIRECMHLNWNRTMRNLRPVPRLFGDCARLSAQSLLVHLARHGPQPTVAIIDSLARLCRSLRHLSVPMESLGDLPLERLNRVCSIGISTTSMDLDAEITDHSFSTKMCTTIQESLQTLEVPFRRPADIPAACLPNLTHLNLVLMKTFDGLERVLRGLPDLRLLSITTAGPLHQDAVYACVSSLQSDLPNLESFGVSDLDHTVLMDEAQILADFLRNRLSLRRVDYAVNIPTGCIGLFLEAIGTLKNLEVFHMAMLDQPLTQEFSVGLLSRLPSSLVAMSLSTDGHLTDRNALSQFWAYFTNLQYLYIRTWAETDITVDAIVEGSTTLELVGYNGRFYDVERRADQPLSLSPWSHRKLEFRNARDLGCEGWEWLMRYSSIVPEP</sequence>
<dbReference type="InterPro" id="IPR032675">
    <property type="entry name" value="LRR_dom_sf"/>
</dbReference>
<dbReference type="Proteomes" id="UP000814176">
    <property type="component" value="Unassembled WGS sequence"/>
</dbReference>
<accession>A0ABQ8K1L8</accession>
<dbReference type="Gene3D" id="3.80.10.10">
    <property type="entry name" value="Ribonuclease Inhibitor"/>
    <property type="match status" value="1"/>
</dbReference>
<evidence type="ECO:0000313" key="1">
    <source>
        <dbReference type="EMBL" id="KAH9830574.1"/>
    </source>
</evidence>
<comment type="caution">
    <text evidence="1">The sequence shown here is derived from an EMBL/GenBank/DDBJ whole genome shotgun (WGS) entry which is preliminary data.</text>
</comment>
<dbReference type="RefSeq" id="XP_047773869.1">
    <property type="nucleotide sequence ID" value="XM_047918054.1"/>
</dbReference>
<dbReference type="SUPFAM" id="SSF52047">
    <property type="entry name" value="RNI-like"/>
    <property type="match status" value="1"/>
</dbReference>
<reference evidence="1 2" key="1">
    <citation type="journal article" date="2021" name="Environ. Microbiol.">
        <title>Gene family expansions and transcriptome signatures uncover fungal adaptations to wood decay.</title>
        <authorList>
            <person name="Hage H."/>
            <person name="Miyauchi S."/>
            <person name="Viragh M."/>
            <person name="Drula E."/>
            <person name="Min B."/>
            <person name="Chaduli D."/>
            <person name="Navarro D."/>
            <person name="Favel A."/>
            <person name="Norest M."/>
            <person name="Lesage-Meessen L."/>
            <person name="Balint B."/>
            <person name="Merenyi Z."/>
            <person name="de Eugenio L."/>
            <person name="Morin E."/>
            <person name="Martinez A.T."/>
            <person name="Baldrian P."/>
            <person name="Stursova M."/>
            <person name="Martinez M.J."/>
            <person name="Novotny C."/>
            <person name="Magnuson J.K."/>
            <person name="Spatafora J.W."/>
            <person name="Maurice S."/>
            <person name="Pangilinan J."/>
            <person name="Andreopoulos W."/>
            <person name="LaButti K."/>
            <person name="Hundley H."/>
            <person name="Na H."/>
            <person name="Kuo A."/>
            <person name="Barry K."/>
            <person name="Lipzen A."/>
            <person name="Henrissat B."/>
            <person name="Riley R."/>
            <person name="Ahrendt S."/>
            <person name="Nagy L.G."/>
            <person name="Grigoriev I.V."/>
            <person name="Martin F."/>
            <person name="Rosso M.N."/>
        </authorList>
    </citation>
    <scope>NUCLEOTIDE SEQUENCE [LARGE SCALE GENOMIC DNA]</scope>
    <source>
        <strain evidence="1 2">CIRM-BRFM 1785</strain>
    </source>
</reference>
<dbReference type="EMBL" id="JADCUA010000030">
    <property type="protein sequence ID" value="KAH9830574.1"/>
    <property type="molecule type" value="Genomic_DNA"/>
</dbReference>
<keyword evidence="2" id="KW-1185">Reference proteome</keyword>